<protein>
    <submittedName>
        <fullName evidence="1">Uncharacterized protein</fullName>
    </submittedName>
</protein>
<evidence type="ECO:0000313" key="2">
    <source>
        <dbReference type="Proteomes" id="UP001165960"/>
    </source>
</evidence>
<dbReference type="Proteomes" id="UP001165960">
    <property type="component" value="Unassembled WGS sequence"/>
</dbReference>
<reference evidence="1" key="1">
    <citation type="submission" date="2022-04" db="EMBL/GenBank/DDBJ databases">
        <title>Genome of the entomopathogenic fungus Entomophthora muscae.</title>
        <authorList>
            <person name="Elya C."/>
            <person name="Lovett B.R."/>
            <person name="Lee E."/>
            <person name="Macias A.M."/>
            <person name="Hajek A.E."/>
            <person name="De Bivort B.L."/>
            <person name="Kasson M.T."/>
            <person name="De Fine Licht H.H."/>
            <person name="Stajich J.E."/>
        </authorList>
    </citation>
    <scope>NUCLEOTIDE SEQUENCE</scope>
    <source>
        <strain evidence="1">Berkeley</strain>
    </source>
</reference>
<sequence>MRYGYLETCDDTDFKLLSLEPRQITLTSSGYSTFILYGSRNSLDRWLRQFQETRVRLGDPLGNQQPTLTVEVRRQFNLFFSPCLIILRPTVVQDLLQGDKICQPLCDRFGLPLCKKLIIAQNIKLKSLTSILGRMRPSTCQVGCIPVPTSSYQLGRASLNTSQLAILSRHCRPVTNRAPAYSASEFDLSLPPSYTVSQATTLPLPAYNYII</sequence>
<comment type="caution">
    <text evidence="1">The sequence shown here is derived from an EMBL/GenBank/DDBJ whole genome shotgun (WGS) entry which is preliminary data.</text>
</comment>
<organism evidence="1 2">
    <name type="scientific">Entomophthora muscae</name>
    <dbReference type="NCBI Taxonomy" id="34485"/>
    <lineage>
        <taxon>Eukaryota</taxon>
        <taxon>Fungi</taxon>
        <taxon>Fungi incertae sedis</taxon>
        <taxon>Zoopagomycota</taxon>
        <taxon>Entomophthoromycotina</taxon>
        <taxon>Entomophthoromycetes</taxon>
        <taxon>Entomophthorales</taxon>
        <taxon>Entomophthoraceae</taxon>
        <taxon>Entomophthora</taxon>
    </lineage>
</organism>
<keyword evidence="2" id="KW-1185">Reference proteome</keyword>
<dbReference type="EMBL" id="QTSX02004283">
    <property type="protein sequence ID" value="KAJ9066650.1"/>
    <property type="molecule type" value="Genomic_DNA"/>
</dbReference>
<name>A0ACC2SWF5_9FUNG</name>
<evidence type="ECO:0000313" key="1">
    <source>
        <dbReference type="EMBL" id="KAJ9066650.1"/>
    </source>
</evidence>
<accession>A0ACC2SWF5</accession>
<gene>
    <name evidence="1" type="ORF">DSO57_1007723</name>
</gene>
<proteinExistence type="predicted"/>